<dbReference type="Pfam" id="PF17768">
    <property type="entry name" value="RecJ_OB"/>
    <property type="match status" value="1"/>
</dbReference>
<dbReference type="Pfam" id="PF02272">
    <property type="entry name" value="DHHA1"/>
    <property type="match status" value="1"/>
</dbReference>
<dbReference type="AlphaFoldDB" id="F6DCA8"/>
<keyword evidence="5" id="KW-0269">Exonuclease</keyword>
<evidence type="ECO:0000256" key="5">
    <source>
        <dbReference type="ARBA" id="ARBA00022839"/>
    </source>
</evidence>
<evidence type="ECO:0000313" key="10">
    <source>
        <dbReference type="Proteomes" id="UP000009232"/>
    </source>
</evidence>
<evidence type="ECO:0000256" key="4">
    <source>
        <dbReference type="ARBA" id="ARBA00022801"/>
    </source>
</evidence>
<evidence type="ECO:0000259" key="6">
    <source>
        <dbReference type="Pfam" id="PF01368"/>
    </source>
</evidence>
<evidence type="ECO:0000259" key="8">
    <source>
        <dbReference type="Pfam" id="PF17768"/>
    </source>
</evidence>
<gene>
    <name evidence="9" type="ordered locus">Thicy_0722</name>
</gene>
<dbReference type="InterPro" id="IPR041122">
    <property type="entry name" value="RecJ_OB"/>
</dbReference>
<name>F6DCA8_THICA</name>
<evidence type="ECO:0000259" key="7">
    <source>
        <dbReference type="Pfam" id="PF02272"/>
    </source>
</evidence>
<dbReference type="GO" id="GO:0003676">
    <property type="term" value="F:nucleic acid binding"/>
    <property type="evidence" value="ECO:0007669"/>
    <property type="project" value="InterPro"/>
</dbReference>
<evidence type="ECO:0000313" key="9">
    <source>
        <dbReference type="EMBL" id="AEG31494.1"/>
    </source>
</evidence>
<dbReference type="STRING" id="717773.Thicy_0722"/>
<sequence length="601" mass="66155">MTIAYAPTIAIQQRAFDQAIYEHALAEGHSPLTARLLAQRLNQQDLAQSQQPLLSFWVKPQLKHLQHPADLKNIDQAAQLIARAIQSDGLIVLATDYDTDGVTSAWIGYHSLTQYLGVDPNRVVCIISKRADGYGLTQELCERIVALDQPIDLVISADQGSSDEPQIAYLAERGIAVCVTDHHQIPVAGPPTSAASIVNPQLDGCGYDKQICGCFVLFLVMSHVRQTLISQGLLAPDSPNLRPLLHQVALGTIADSVSLKSVNNRAVVKAGLLQMNQFIHPIWQAVQQAHPQKPNQLTAEFIAFQIASRINAASRVNDVQNAFRFINASNLAEALDAFAQLDRDNAMRQQQQTAMMAAAIEQAQAQLADNPFCIVIALEGNPGIQGIIAARIGERYGLPCIALTQLNDQEYAGSGRAIVEDVDLITVFNAIDEQHPNLFISKGGHKAAVGCQIPLTALTLFRKKMNQLIAEQLHFQRPRLTLPSDGELTPEQLNLTTLADIDALEPYGRDWPSPRFNGHFSLVGWRCVGKDAQHLSLKLQTQAQGEMLNAIFFNPADRVIEQIMSLNEGKTPTIECLYQLQCNSFMGRSQLQLRLDYLRLI</sequence>
<reference evidence="9 10" key="1">
    <citation type="submission" date="2011-05" db="EMBL/GenBank/DDBJ databases">
        <title>Complete sequence of Thioalkalimicrobium cyclicum ALM1.</title>
        <authorList>
            <consortium name="US DOE Joint Genome Institute"/>
            <person name="Lucas S."/>
            <person name="Han J."/>
            <person name="Lapidus A."/>
            <person name="Cheng J.-F."/>
            <person name="Goodwin L."/>
            <person name="Pitluck S."/>
            <person name="Peters L."/>
            <person name="Mikhailova N."/>
            <person name="Davenport K."/>
            <person name="Han C."/>
            <person name="Tapia R."/>
            <person name="Land M."/>
            <person name="Hauser L."/>
            <person name="Kyrpides N."/>
            <person name="Ivanova N."/>
            <person name="Pagani I."/>
            <person name="Kappler U."/>
            <person name="Woyke T."/>
        </authorList>
    </citation>
    <scope>NUCLEOTIDE SEQUENCE [LARGE SCALE GENOMIC DNA]</scope>
    <source>
        <strain evidence="10">DSM 14477 / JCM 11371 / ALM1</strain>
    </source>
</reference>
<dbReference type="InterPro" id="IPR003156">
    <property type="entry name" value="DHHA1_dom"/>
</dbReference>
<organism evidence="9 10">
    <name type="scientific">Thiomicrospira cyclica (strain DSM 14477 / JCM 11371 / ALM1)</name>
    <name type="common">Thioalkalimicrobium cyclicum</name>
    <dbReference type="NCBI Taxonomy" id="717773"/>
    <lineage>
        <taxon>Bacteria</taxon>
        <taxon>Pseudomonadati</taxon>
        <taxon>Pseudomonadota</taxon>
        <taxon>Gammaproteobacteria</taxon>
        <taxon>Thiotrichales</taxon>
        <taxon>Piscirickettsiaceae</taxon>
        <taxon>Thiomicrospira</taxon>
    </lineage>
</organism>
<dbReference type="InterPro" id="IPR051673">
    <property type="entry name" value="SSDNA_exonuclease_RecJ"/>
</dbReference>
<evidence type="ECO:0000256" key="3">
    <source>
        <dbReference type="ARBA" id="ARBA00022722"/>
    </source>
</evidence>
<dbReference type="RefSeq" id="WP_013835273.1">
    <property type="nucleotide sequence ID" value="NC_015581.1"/>
</dbReference>
<protein>
    <recommendedName>
        <fullName evidence="2">Single-stranded-DNA-specific exonuclease RecJ</fullName>
    </recommendedName>
</protein>
<dbReference type="eggNOG" id="COG0608">
    <property type="taxonomic scope" value="Bacteria"/>
</dbReference>
<keyword evidence="3" id="KW-0540">Nuclease</keyword>
<dbReference type="SUPFAM" id="SSF64182">
    <property type="entry name" value="DHH phosphoesterases"/>
    <property type="match status" value="1"/>
</dbReference>
<dbReference type="PANTHER" id="PTHR30255:SF2">
    <property type="entry name" value="SINGLE-STRANDED-DNA-SPECIFIC EXONUCLEASE RECJ"/>
    <property type="match status" value="1"/>
</dbReference>
<dbReference type="HOGENOM" id="CLU_009736_5_1_6"/>
<feature type="domain" description="DDH" evidence="6">
    <location>
        <begin position="91"/>
        <end position="225"/>
    </location>
</feature>
<keyword evidence="4" id="KW-0378">Hydrolase</keyword>
<evidence type="ECO:0000256" key="2">
    <source>
        <dbReference type="ARBA" id="ARBA00019841"/>
    </source>
</evidence>
<dbReference type="KEGG" id="tcy:Thicy_0722"/>
<keyword evidence="10" id="KW-1185">Reference proteome</keyword>
<dbReference type="Gene3D" id="3.90.1640.30">
    <property type="match status" value="1"/>
</dbReference>
<comment type="similarity">
    <text evidence="1">Belongs to the RecJ family.</text>
</comment>
<proteinExistence type="inferred from homology"/>
<dbReference type="Pfam" id="PF01368">
    <property type="entry name" value="DHH"/>
    <property type="match status" value="1"/>
</dbReference>
<feature type="domain" description="DHHA1" evidence="7">
    <location>
        <begin position="375"/>
        <end position="471"/>
    </location>
</feature>
<dbReference type="Gene3D" id="2.40.50.460">
    <property type="match status" value="1"/>
</dbReference>
<dbReference type="EMBL" id="CP002776">
    <property type="protein sequence ID" value="AEG31494.1"/>
    <property type="molecule type" value="Genomic_DNA"/>
</dbReference>
<dbReference type="Proteomes" id="UP000009232">
    <property type="component" value="Chromosome"/>
</dbReference>
<feature type="domain" description="RecJ OB" evidence="8">
    <location>
        <begin position="485"/>
        <end position="596"/>
    </location>
</feature>
<dbReference type="PANTHER" id="PTHR30255">
    <property type="entry name" value="SINGLE-STRANDED-DNA-SPECIFIC EXONUCLEASE RECJ"/>
    <property type="match status" value="1"/>
</dbReference>
<accession>F6DCA8</accession>
<dbReference type="InterPro" id="IPR001667">
    <property type="entry name" value="DDH_dom"/>
</dbReference>
<evidence type="ECO:0000256" key="1">
    <source>
        <dbReference type="ARBA" id="ARBA00005915"/>
    </source>
</evidence>
<dbReference type="InterPro" id="IPR038763">
    <property type="entry name" value="DHH_sf"/>
</dbReference>
<dbReference type="GO" id="GO:0004527">
    <property type="term" value="F:exonuclease activity"/>
    <property type="evidence" value="ECO:0007669"/>
    <property type="project" value="UniProtKB-KW"/>
</dbReference>
<dbReference type="OrthoDB" id="9809852at2"/>